<keyword evidence="3" id="KW-1185">Reference proteome</keyword>
<dbReference type="AlphaFoldDB" id="Q08M74"/>
<reference evidence="1 3" key="2">
    <citation type="journal article" date="2011" name="Mol. Biol. Evol.">
        <title>Comparative genomic analysis of fruiting body formation in Myxococcales.</title>
        <authorList>
            <person name="Huntley S."/>
            <person name="Hamann N."/>
            <person name="Wegener-Feldbrugge S."/>
            <person name="Treuner-Lange A."/>
            <person name="Kube M."/>
            <person name="Reinhardt R."/>
            <person name="Klages S."/>
            <person name="Muller R."/>
            <person name="Ronning C.M."/>
            <person name="Nierman W.C."/>
            <person name="Sogaard-Andersen L."/>
        </authorList>
    </citation>
    <scope>NUCLEOTIDE SEQUENCE [LARGE SCALE GENOMIC DNA]</scope>
    <source>
        <strain evidence="1 3">DW4/3-1</strain>
    </source>
</reference>
<evidence type="ECO:0000313" key="3">
    <source>
        <dbReference type="Proteomes" id="UP000001351"/>
    </source>
</evidence>
<dbReference type="Proteomes" id="UP000001351">
    <property type="component" value="Chromosome"/>
</dbReference>
<dbReference type="EMBL" id="AAMD01000426">
    <property type="protein sequence ID" value="EAU61582.1"/>
    <property type="molecule type" value="Genomic_DNA"/>
</dbReference>
<dbReference type="RefSeq" id="WP_002620527.1">
    <property type="nucleotide sequence ID" value="NC_014623.1"/>
</dbReference>
<dbReference type="HOGENOM" id="CLU_2604379_0_0_7"/>
<dbReference type="eggNOG" id="COG1680">
    <property type="taxonomic scope" value="Bacteria"/>
</dbReference>
<dbReference type="OrthoDB" id="5384113at2"/>
<proteinExistence type="predicted"/>
<reference evidence="2 4" key="1">
    <citation type="submission" date="2006-04" db="EMBL/GenBank/DDBJ databases">
        <authorList>
            <person name="Nierman W.C."/>
        </authorList>
    </citation>
    <scope>NUCLEOTIDE SEQUENCE [LARGE SCALE GENOMIC DNA]</scope>
    <source>
        <strain evidence="2 4">DW4/3-1</strain>
    </source>
</reference>
<dbReference type="KEGG" id="sur:STAUR_3885"/>
<name>Q08M74_STIAD</name>
<evidence type="ECO:0000313" key="2">
    <source>
        <dbReference type="EMBL" id="EAU61582.1"/>
    </source>
</evidence>
<accession>Q08M74</accession>
<dbReference type="Proteomes" id="UP000032702">
    <property type="component" value="Unassembled WGS sequence"/>
</dbReference>
<evidence type="ECO:0000313" key="1">
    <source>
        <dbReference type="EMBL" id="ADO71673.1"/>
    </source>
</evidence>
<gene>
    <name evidence="1" type="ordered locus">STAUR_3885</name>
    <name evidence="2" type="ORF">STIAU_2523</name>
</gene>
<organism evidence="2 4">
    <name type="scientific">Stigmatella aurantiaca (strain DW4/3-1)</name>
    <dbReference type="NCBI Taxonomy" id="378806"/>
    <lineage>
        <taxon>Bacteria</taxon>
        <taxon>Pseudomonadati</taxon>
        <taxon>Myxococcota</taxon>
        <taxon>Myxococcia</taxon>
        <taxon>Myxococcales</taxon>
        <taxon>Cystobacterineae</taxon>
        <taxon>Archangiaceae</taxon>
        <taxon>Stigmatella</taxon>
    </lineage>
</organism>
<evidence type="ECO:0000313" key="4">
    <source>
        <dbReference type="Proteomes" id="UP000032702"/>
    </source>
</evidence>
<dbReference type="PATRIC" id="fig|378806.16.peg.220"/>
<protein>
    <submittedName>
        <fullName evidence="1">Beta-lactamase-like protein</fullName>
    </submittedName>
</protein>
<sequence length="79" mass="8144">MGCSSISSPGAFGWTPWVDRDAGYYAILGMQLSSGDATGGVVAFSVDLEHRSSARRSATERGVQGGMGGPCICRGPLSF</sequence>
<dbReference type="EMBL" id="CP002271">
    <property type="protein sequence ID" value="ADO71673.1"/>
    <property type="molecule type" value="Genomic_DNA"/>
</dbReference>